<name>A0A2S5KIT1_9PROT</name>
<dbReference type="Gene3D" id="1.25.40.10">
    <property type="entry name" value="Tetratricopeptide repeat domain"/>
    <property type="match status" value="1"/>
</dbReference>
<evidence type="ECO:0000313" key="1">
    <source>
        <dbReference type="EMBL" id="PPC74680.1"/>
    </source>
</evidence>
<dbReference type="Pfam" id="PF13432">
    <property type="entry name" value="TPR_16"/>
    <property type="match status" value="1"/>
</dbReference>
<evidence type="ECO:0000313" key="2">
    <source>
        <dbReference type="Proteomes" id="UP000238196"/>
    </source>
</evidence>
<dbReference type="Proteomes" id="UP000238196">
    <property type="component" value="Unassembled WGS sequence"/>
</dbReference>
<comment type="caution">
    <text evidence="1">The sequence shown here is derived from an EMBL/GenBank/DDBJ whole genome shotgun (WGS) entry which is preliminary data.</text>
</comment>
<dbReference type="InterPro" id="IPR019734">
    <property type="entry name" value="TPR_rpt"/>
</dbReference>
<dbReference type="SUPFAM" id="SSF48452">
    <property type="entry name" value="TPR-like"/>
    <property type="match status" value="1"/>
</dbReference>
<protein>
    <submittedName>
        <fullName evidence="1">Uncharacterized protein</fullName>
    </submittedName>
</protein>
<dbReference type="AlphaFoldDB" id="A0A2S5KIT1"/>
<dbReference type="SMART" id="SM00028">
    <property type="entry name" value="TPR"/>
    <property type="match status" value="2"/>
</dbReference>
<dbReference type="OrthoDB" id="8421013at2"/>
<reference evidence="1 2" key="1">
    <citation type="submission" date="2018-02" db="EMBL/GenBank/DDBJ databases">
        <title>novel marine gammaproteobacteria from coastal saline agro ecosystem.</title>
        <authorList>
            <person name="Krishnan R."/>
            <person name="Ramesh Kumar N."/>
        </authorList>
    </citation>
    <scope>NUCLEOTIDE SEQUENCE [LARGE SCALE GENOMIC DNA]</scope>
    <source>
        <strain evidence="1 2">228</strain>
    </source>
</reference>
<organism evidence="1 2">
    <name type="scientific">Proteobacteria bacterium 228</name>
    <dbReference type="NCBI Taxonomy" id="2083153"/>
    <lineage>
        <taxon>Bacteria</taxon>
        <taxon>Pseudomonadati</taxon>
        <taxon>Pseudomonadota</taxon>
    </lineage>
</organism>
<dbReference type="InterPro" id="IPR011990">
    <property type="entry name" value="TPR-like_helical_dom_sf"/>
</dbReference>
<sequence length="115" mass="12617">MSATLNLEPLLKMLDSGRDSPLLRMSIALALQQQGDLNLARQHLQAALDADPQYAAAWRLLGLLAMEQQDHPAAEQAFSTGLEAAARRGDKQLEKELTVRLKRVRKAIADAATPF</sequence>
<dbReference type="EMBL" id="PRLP01000143">
    <property type="protein sequence ID" value="PPC74680.1"/>
    <property type="molecule type" value="Genomic_DNA"/>
</dbReference>
<accession>A0A2S5KIT1</accession>
<gene>
    <name evidence="1" type="ORF">C4K68_24570</name>
</gene>
<proteinExistence type="predicted"/>